<comment type="caution">
    <text evidence="2">The sequence shown here is derived from an EMBL/GenBank/DDBJ whole genome shotgun (WGS) entry which is preliminary data.</text>
</comment>
<dbReference type="AlphaFoldDB" id="A0A1H9SEY5"/>
<gene>
    <name evidence="2" type="ORF">SAMN02787113_04703</name>
</gene>
<evidence type="ECO:0000313" key="2">
    <source>
        <dbReference type="EMBL" id="SER83531.1"/>
    </source>
</evidence>
<sequence>MNISVSKSRLFYLLFGFIVLFVLFNPTSNAFAANDEDWDVKLTVDTPYSIEQEDGSVLFFDNESDYDSYLEAQNKVQPLCATCNQTTQTLVSSETLRTQFINYHPVTPYWTPAEYYMLTVSDSFSVTGSLKWKEVTVSVNVSKSVGASAKINADPKGIKESRLGIYSDVHFSRYHNVTKNPIGQVINSYYSNYATPVGDPSVKVVYR</sequence>
<evidence type="ECO:0000256" key="1">
    <source>
        <dbReference type="SAM" id="SignalP"/>
    </source>
</evidence>
<evidence type="ECO:0000313" key="3">
    <source>
        <dbReference type="Proteomes" id="UP000199410"/>
    </source>
</evidence>
<organism evidence="2 3">
    <name type="scientific">Lysinibacillus fusiformis</name>
    <dbReference type="NCBI Taxonomy" id="28031"/>
    <lineage>
        <taxon>Bacteria</taxon>
        <taxon>Bacillati</taxon>
        <taxon>Bacillota</taxon>
        <taxon>Bacilli</taxon>
        <taxon>Bacillales</taxon>
        <taxon>Bacillaceae</taxon>
        <taxon>Lysinibacillus</taxon>
    </lineage>
</organism>
<dbReference type="Proteomes" id="UP000199410">
    <property type="component" value="Unassembled WGS sequence"/>
</dbReference>
<name>A0A1H9SEY5_9BACI</name>
<feature type="signal peptide" evidence="1">
    <location>
        <begin position="1"/>
        <end position="32"/>
    </location>
</feature>
<accession>A0A1H9SEY5</accession>
<keyword evidence="1" id="KW-0732">Signal</keyword>
<dbReference type="RefSeq" id="WP_089987339.1">
    <property type="nucleotide sequence ID" value="NZ_FMVP01000028.1"/>
</dbReference>
<protein>
    <submittedName>
        <fullName evidence="2">Uncharacterized protein</fullName>
    </submittedName>
</protein>
<proteinExistence type="predicted"/>
<dbReference type="EMBL" id="FOEL01000028">
    <property type="protein sequence ID" value="SER83531.1"/>
    <property type="molecule type" value="Genomic_DNA"/>
</dbReference>
<reference evidence="2 3" key="1">
    <citation type="submission" date="2016-10" db="EMBL/GenBank/DDBJ databases">
        <authorList>
            <person name="Varghese N."/>
            <person name="Submissions S."/>
        </authorList>
    </citation>
    <scope>NUCLEOTIDE SEQUENCE [LARGE SCALE GENOMIC DNA]</scope>
    <source>
        <strain evidence="2 3">TC-13</strain>
    </source>
</reference>
<feature type="chain" id="PRO_5031335402" evidence="1">
    <location>
        <begin position="33"/>
        <end position="207"/>
    </location>
</feature>